<comment type="caution">
    <text evidence="1">The sequence shown here is derived from an EMBL/GenBank/DDBJ whole genome shotgun (WGS) entry which is preliminary data.</text>
</comment>
<sequence>MSVDLPAAEVAHTMPGRTRLRLPDRRGDAAFFASVASGLSSLPGVFDVETRPLTGSVLIAHFNPLDELGDAARTAGLFNLRSAPVAPSLDLKVEFDPKLIVALALAGLAIWQISREKVVPPALTLLWYASNLGGLWRHNGMTDGE</sequence>
<gene>
    <name evidence="1" type="ORF">LMG27198_43670</name>
</gene>
<evidence type="ECO:0000313" key="1">
    <source>
        <dbReference type="EMBL" id="GLI95375.1"/>
    </source>
</evidence>
<reference evidence="1" key="1">
    <citation type="journal article" date="2023" name="Int. J. Syst. Evol. Microbiol.">
        <title>Methylocystis iwaonis sp. nov., a type II methane-oxidizing bacterium from surface soil of a rice paddy field in Japan, and emended description of the genus Methylocystis (ex Whittenbury et al. 1970) Bowman et al. 1993.</title>
        <authorList>
            <person name="Kaise H."/>
            <person name="Sawadogo J.B."/>
            <person name="Alam M.S."/>
            <person name="Ueno C."/>
            <person name="Dianou D."/>
            <person name="Shinjo R."/>
            <person name="Asakawa S."/>
        </authorList>
    </citation>
    <scope>NUCLEOTIDE SEQUENCE</scope>
    <source>
        <strain evidence="1">LMG27198</strain>
    </source>
</reference>
<protein>
    <submittedName>
        <fullName evidence="1">Uncharacterized protein</fullName>
    </submittedName>
</protein>
<dbReference type="EMBL" id="BSEC01000003">
    <property type="protein sequence ID" value="GLI95375.1"/>
    <property type="molecule type" value="Genomic_DNA"/>
</dbReference>
<dbReference type="Proteomes" id="UP001144323">
    <property type="component" value="Unassembled WGS sequence"/>
</dbReference>
<name>A0A9W6LU29_9HYPH</name>
<evidence type="ECO:0000313" key="2">
    <source>
        <dbReference type="Proteomes" id="UP001144323"/>
    </source>
</evidence>
<organism evidence="1 2">
    <name type="scientific">Methylocystis echinoides</name>
    <dbReference type="NCBI Taxonomy" id="29468"/>
    <lineage>
        <taxon>Bacteria</taxon>
        <taxon>Pseudomonadati</taxon>
        <taxon>Pseudomonadota</taxon>
        <taxon>Alphaproteobacteria</taxon>
        <taxon>Hyphomicrobiales</taxon>
        <taxon>Methylocystaceae</taxon>
        <taxon>Methylocystis</taxon>
    </lineage>
</organism>
<keyword evidence="2" id="KW-1185">Reference proteome</keyword>
<accession>A0A9W6LU29</accession>
<dbReference type="RefSeq" id="WP_281806162.1">
    <property type="nucleotide sequence ID" value="NZ_BSEC01000003.1"/>
</dbReference>
<dbReference type="AlphaFoldDB" id="A0A9W6LU29"/>
<proteinExistence type="predicted"/>